<dbReference type="RefSeq" id="XP_066710425.1">
    <property type="nucleotide sequence ID" value="XM_066861315.1"/>
</dbReference>
<keyword evidence="1" id="KW-1133">Transmembrane helix</keyword>
<keyword evidence="1" id="KW-0472">Membrane</keyword>
<organism evidence="2 3">
    <name type="scientific">Apiospora phragmitis</name>
    <dbReference type="NCBI Taxonomy" id="2905665"/>
    <lineage>
        <taxon>Eukaryota</taxon>
        <taxon>Fungi</taxon>
        <taxon>Dikarya</taxon>
        <taxon>Ascomycota</taxon>
        <taxon>Pezizomycotina</taxon>
        <taxon>Sordariomycetes</taxon>
        <taxon>Xylariomycetidae</taxon>
        <taxon>Amphisphaeriales</taxon>
        <taxon>Apiosporaceae</taxon>
        <taxon>Apiospora</taxon>
    </lineage>
</organism>
<dbReference type="Proteomes" id="UP001480595">
    <property type="component" value="Unassembled WGS sequence"/>
</dbReference>
<dbReference type="EMBL" id="JAQQWL010000011">
    <property type="protein sequence ID" value="KAK8048176.1"/>
    <property type="molecule type" value="Genomic_DNA"/>
</dbReference>
<accession>A0ABR1TND5</accession>
<proteinExistence type="predicted"/>
<reference evidence="2 3" key="1">
    <citation type="submission" date="2023-01" db="EMBL/GenBank/DDBJ databases">
        <title>Analysis of 21 Apiospora genomes using comparative genomics revels a genus with tremendous synthesis potential of carbohydrate active enzymes and secondary metabolites.</title>
        <authorList>
            <person name="Sorensen T."/>
        </authorList>
    </citation>
    <scope>NUCLEOTIDE SEQUENCE [LARGE SCALE GENOMIC DNA]</scope>
    <source>
        <strain evidence="2 3">CBS 135458</strain>
    </source>
</reference>
<keyword evidence="1" id="KW-0812">Transmembrane</keyword>
<protein>
    <submittedName>
        <fullName evidence="2">Uncharacterized protein</fullName>
    </submittedName>
</protein>
<name>A0ABR1TND5_9PEZI</name>
<feature type="transmembrane region" description="Helical" evidence="1">
    <location>
        <begin position="153"/>
        <end position="175"/>
    </location>
</feature>
<sequence length="187" mass="20305">MSVNGSTKWAASLLLGEIREDETSASIVTAAFVVTTSIIAVSPDQSPFIWIGTGASPGGFLNKQMLRTFVLHIVKEGPARRGVAEHRGAPRDDLAHNVQIALGFAASPYLKARSVSDERVRQFPESVVRPTLARVHDQPLAQGHEPVARKVEINAATIVFALSGDFFILFLRFLLEWPDAHILGGLL</sequence>
<evidence type="ECO:0000313" key="2">
    <source>
        <dbReference type="EMBL" id="KAK8048176.1"/>
    </source>
</evidence>
<gene>
    <name evidence="2" type="ORF">PG994_009906</name>
</gene>
<evidence type="ECO:0000256" key="1">
    <source>
        <dbReference type="SAM" id="Phobius"/>
    </source>
</evidence>
<evidence type="ECO:0000313" key="3">
    <source>
        <dbReference type="Proteomes" id="UP001480595"/>
    </source>
</evidence>
<keyword evidence="3" id="KW-1185">Reference proteome</keyword>
<dbReference type="GeneID" id="92094378"/>
<comment type="caution">
    <text evidence="2">The sequence shown here is derived from an EMBL/GenBank/DDBJ whole genome shotgun (WGS) entry which is preliminary data.</text>
</comment>